<gene>
    <name evidence="2" type="ORF">L873DRAFT_1798390</name>
</gene>
<protein>
    <submittedName>
        <fullName evidence="2">Uncharacterized protein</fullName>
    </submittedName>
</protein>
<name>A0A3N4K646_9PEZI</name>
<reference evidence="2 3" key="1">
    <citation type="journal article" date="2018" name="Nat. Ecol. Evol.">
        <title>Pezizomycetes genomes reveal the molecular basis of ectomycorrhizal truffle lifestyle.</title>
        <authorList>
            <person name="Murat C."/>
            <person name="Payen T."/>
            <person name="Noel B."/>
            <person name="Kuo A."/>
            <person name="Morin E."/>
            <person name="Chen J."/>
            <person name="Kohler A."/>
            <person name="Krizsan K."/>
            <person name="Balestrini R."/>
            <person name="Da Silva C."/>
            <person name="Montanini B."/>
            <person name="Hainaut M."/>
            <person name="Levati E."/>
            <person name="Barry K.W."/>
            <person name="Belfiori B."/>
            <person name="Cichocki N."/>
            <person name="Clum A."/>
            <person name="Dockter R.B."/>
            <person name="Fauchery L."/>
            <person name="Guy J."/>
            <person name="Iotti M."/>
            <person name="Le Tacon F."/>
            <person name="Lindquist E.A."/>
            <person name="Lipzen A."/>
            <person name="Malagnac F."/>
            <person name="Mello A."/>
            <person name="Molinier V."/>
            <person name="Miyauchi S."/>
            <person name="Poulain J."/>
            <person name="Riccioni C."/>
            <person name="Rubini A."/>
            <person name="Sitrit Y."/>
            <person name="Splivallo R."/>
            <person name="Traeger S."/>
            <person name="Wang M."/>
            <person name="Zifcakova L."/>
            <person name="Wipf D."/>
            <person name="Zambonelli A."/>
            <person name="Paolocci F."/>
            <person name="Nowrousian M."/>
            <person name="Ottonello S."/>
            <person name="Baldrian P."/>
            <person name="Spatafora J.W."/>
            <person name="Henrissat B."/>
            <person name="Nagy L.G."/>
            <person name="Aury J.M."/>
            <person name="Wincker P."/>
            <person name="Grigoriev I.V."/>
            <person name="Bonfante P."/>
            <person name="Martin F.M."/>
        </authorList>
    </citation>
    <scope>NUCLEOTIDE SEQUENCE [LARGE SCALE GENOMIC DNA]</scope>
    <source>
        <strain evidence="2 3">120613-1</strain>
    </source>
</reference>
<evidence type="ECO:0000256" key="1">
    <source>
        <dbReference type="SAM" id="MobiDB-lite"/>
    </source>
</evidence>
<sequence length="61" mass="6644">MVGPGDKTSRIPSFAQGAKTMQKLTPQPQLETKRNKKVPDLTCKGNSNALARGPIIRVLRV</sequence>
<dbReference type="AlphaFoldDB" id="A0A3N4K646"/>
<evidence type="ECO:0000313" key="3">
    <source>
        <dbReference type="Proteomes" id="UP000276215"/>
    </source>
</evidence>
<feature type="region of interest" description="Disordered" evidence="1">
    <location>
        <begin position="1"/>
        <end position="45"/>
    </location>
</feature>
<dbReference type="EMBL" id="ML120355">
    <property type="protein sequence ID" value="RPB04978.1"/>
    <property type="molecule type" value="Genomic_DNA"/>
</dbReference>
<dbReference type="Proteomes" id="UP000276215">
    <property type="component" value="Unassembled WGS sequence"/>
</dbReference>
<accession>A0A3N4K646</accession>
<proteinExistence type="predicted"/>
<keyword evidence="3" id="KW-1185">Reference proteome</keyword>
<organism evidence="2 3">
    <name type="scientific">Choiromyces venosus 120613-1</name>
    <dbReference type="NCBI Taxonomy" id="1336337"/>
    <lineage>
        <taxon>Eukaryota</taxon>
        <taxon>Fungi</taxon>
        <taxon>Dikarya</taxon>
        <taxon>Ascomycota</taxon>
        <taxon>Pezizomycotina</taxon>
        <taxon>Pezizomycetes</taxon>
        <taxon>Pezizales</taxon>
        <taxon>Tuberaceae</taxon>
        <taxon>Choiromyces</taxon>
    </lineage>
</organism>
<evidence type="ECO:0000313" key="2">
    <source>
        <dbReference type="EMBL" id="RPB04978.1"/>
    </source>
</evidence>